<comment type="caution">
    <text evidence="1">The sequence shown here is derived from an EMBL/GenBank/DDBJ whole genome shotgun (WGS) entry which is preliminary data.</text>
</comment>
<accession>X1QBJ9</accession>
<feature type="non-terminal residue" evidence="1">
    <location>
        <position position="1"/>
    </location>
</feature>
<organism evidence="1">
    <name type="scientific">marine sediment metagenome</name>
    <dbReference type="NCBI Taxonomy" id="412755"/>
    <lineage>
        <taxon>unclassified sequences</taxon>
        <taxon>metagenomes</taxon>
        <taxon>ecological metagenomes</taxon>
    </lineage>
</organism>
<proteinExistence type="predicted"/>
<reference evidence="1" key="1">
    <citation type="journal article" date="2014" name="Front. Microbiol.">
        <title>High frequency of phylogenetically diverse reductive dehalogenase-homologous genes in deep subseafloor sedimentary metagenomes.</title>
        <authorList>
            <person name="Kawai M."/>
            <person name="Futagami T."/>
            <person name="Toyoda A."/>
            <person name="Takaki Y."/>
            <person name="Nishi S."/>
            <person name="Hori S."/>
            <person name="Arai W."/>
            <person name="Tsubouchi T."/>
            <person name="Morono Y."/>
            <person name="Uchiyama I."/>
            <person name="Ito T."/>
            <person name="Fujiyama A."/>
            <person name="Inagaki F."/>
            <person name="Takami H."/>
        </authorList>
    </citation>
    <scope>NUCLEOTIDE SEQUENCE</scope>
    <source>
        <strain evidence="1">Expedition CK06-06</strain>
    </source>
</reference>
<protein>
    <submittedName>
        <fullName evidence="1">Uncharacterized protein</fullName>
    </submittedName>
</protein>
<gene>
    <name evidence="1" type="ORF">S06H3_55886</name>
</gene>
<name>X1QBJ9_9ZZZZ</name>
<evidence type="ECO:0000313" key="1">
    <source>
        <dbReference type="EMBL" id="GAI48405.1"/>
    </source>
</evidence>
<dbReference type="EMBL" id="BARV01035881">
    <property type="protein sequence ID" value="GAI48405.1"/>
    <property type="molecule type" value="Genomic_DNA"/>
</dbReference>
<dbReference type="AlphaFoldDB" id="X1QBJ9"/>
<sequence length="31" mass="3709">ESPEKQDIPFKVWTTSLVQYVIYKLLFSIVH</sequence>